<evidence type="ECO:0000256" key="6">
    <source>
        <dbReference type="ARBA" id="ARBA00023002"/>
    </source>
</evidence>
<evidence type="ECO:0000256" key="5">
    <source>
        <dbReference type="ARBA" id="ARBA00022857"/>
    </source>
</evidence>
<protein>
    <recommendedName>
        <fullName evidence="3 7">Dihydrofolate reductase</fullName>
        <ecNumber evidence="3 7">1.5.1.3</ecNumber>
    </recommendedName>
</protein>
<keyword evidence="6 7" id="KW-0560">Oxidoreductase</keyword>
<sequence length="166" mass="18605">MAVLRMVWAEDDRHAIGKNGTLPWSLPADLAHFKSETLNSTMLMGRATWDSIGRPLPKRRTVVLTRQQDFNPGFDSVIVVHSLDELKKLIEAEWKEDQLVTVAGGAQLYKALMPMATELSVTKVAGDFDGDTFVEAIDPSIFELTNKEELVDNGQAIQFLTYKRRA</sequence>
<evidence type="ECO:0000313" key="11">
    <source>
        <dbReference type="Proteomes" id="UP000199376"/>
    </source>
</evidence>
<evidence type="ECO:0000256" key="8">
    <source>
        <dbReference type="RuleBase" id="RU004474"/>
    </source>
</evidence>
<keyword evidence="11" id="KW-1185">Reference proteome</keyword>
<dbReference type="GO" id="GO:0005829">
    <property type="term" value="C:cytosol"/>
    <property type="evidence" value="ECO:0007669"/>
    <property type="project" value="TreeGrafter"/>
</dbReference>
<keyword evidence="5 7" id="KW-0521">NADP</keyword>
<organism evidence="10 11">
    <name type="scientific">Fructobacillus durionis</name>
    <dbReference type="NCBI Taxonomy" id="283737"/>
    <lineage>
        <taxon>Bacteria</taxon>
        <taxon>Bacillati</taxon>
        <taxon>Bacillota</taxon>
        <taxon>Bacilli</taxon>
        <taxon>Lactobacillales</taxon>
        <taxon>Lactobacillaceae</taxon>
        <taxon>Fructobacillus</taxon>
    </lineage>
</organism>
<keyword evidence="4 7" id="KW-0554">One-carbon metabolism</keyword>
<dbReference type="SUPFAM" id="SSF53597">
    <property type="entry name" value="Dihydrofolate reductase-like"/>
    <property type="match status" value="1"/>
</dbReference>
<dbReference type="PROSITE" id="PS51330">
    <property type="entry name" value="DHFR_2"/>
    <property type="match status" value="1"/>
</dbReference>
<dbReference type="AlphaFoldDB" id="A0A1I1EDQ0"/>
<accession>A0A1I1EDQ0</accession>
<comment type="similarity">
    <text evidence="2 7 8">Belongs to the dihydrofolate reductase family.</text>
</comment>
<comment type="catalytic activity">
    <reaction evidence="7">
        <text>(6S)-5,6,7,8-tetrahydrofolate + NADP(+) = 7,8-dihydrofolate + NADPH + H(+)</text>
        <dbReference type="Rhea" id="RHEA:15009"/>
        <dbReference type="ChEBI" id="CHEBI:15378"/>
        <dbReference type="ChEBI" id="CHEBI:57451"/>
        <dbReference type="ChEBI" id="CHEBI:57453"/>
        <dbReference type="ChEBI" id="CHEBI:57783"/>
        <dbReference type="ChEBI" id="CHEBI:58349"/>
        <dbReference type="EC" id="1.5.1.3"/>
    </reaction>
</comment>
<comment type="pathway">
    <text evidence="1 7">Cofactor biosynthesis; tetrahydrofolate biosynthesis; 5,6,7,8-tetrahydrofolate from 7,8-dihydrofolate: step 1/1.</text>
</comment>
<dbReference type="GO" id="GO:0046452">
    <property type="term" value="P:dihydrofolate metabolic process"/>
    <property type="evidence" value="ECO:0007669"/>
    <property type="project" value="TreeGrafter"/>
</dbReference>
<dbReference type="EMBL" id="FOLI01000001">
    <property type="protein sequence ID" value="SFB85269.1"/>
    <property type="molecule type" value="Genomic_DNA"/>
</dbReference>
<name>A0A1I1EDQ0_9LACO</name>
<comment type="function">
    <text evidence="7">Key enzyme in folate metabolism. Catalyzes an essential reaction for de novo glycine and purine synthesis, and for DNA precursor synthesis.</text>
</comment>
<dbReference type="PIRSF" id="PIRSF000194">
    <property type="entry name" value="DHFR"/>
    <property type="match status" value="1"/>
</dbReference>
<evidence type="ECO:0000256" key="4">
    <source>
        <dbReference type="ARBA" id="ARBA00022563"/>
    </source>
</evidence>
<evidence type="ECO:0000256" key="1">
    <source>
        <dbReference type="ARBA" id="ARBA00004903"/>
    </source>
</evidence>
<evidence type="ECO:0000256" key="3">
    <source>
        <dbReference type="ARBA" id="ARBA00012856"/>
    </source>
</evidence>
<dbReference type="STRING" id="283737.SAMN05660453_0435"/>
<dbReference type="UniPathway" id="UPA00077">
    <property type="reaction ID" value="UER00158"/>
</dbReference>
<proteinExistence type="inferred from homology"/>
<evidence type="ECO:0000313" key="10">
    <source>
        <dbReference type="EMBL" id="SFB85269.1"/>
    </source>
</evidence>
<dbReference type="PROSITE" id="PS00075">
    <property type="entry name" value="DHFR_1"/>
    <property type="match status" value="1"/>
</dbReference>
<evidence type="ECO:0000259" key="9">
    <source>
        <dbReference type="PROSITE" id="PS51330"/>
    </source>
</evidence>
<dbReference type="GO" id="GO:0046655">
    <property type="term" value="P:folic acid metabolic process"/>
    <property type="evidence" value="ECO:0007669"/>
    <property type="project" value="TreeGrafter"/>
</dbReference>
<dbReference type="GO" id="GO:0004146">
    <property type="term" value="F:dihydrofolate reductase activity"/>
    <property type="evidence" value="ECO:0007669"/>
    <property type="project" value="UniProtKB-EC"/>
</dbReference>
<dbReference type="InterPro" id="IPR017925">
    <property type="entry name" value="DHFR_CS"/>
</dbReference>
<evidence type="ECO:0000256" key="7">
    <source>
        <dbReference type="PIRNR" id="PIRNR000194"/>
    </source>
</evidence>
<reference evidence="10 11" key="1">
    <citation type="submission" date="2016-10" db="EMBL/GenBank/DDBJ databases">
        <authorList>
            <person name="de Groot N.N."/>
        </authorList>
    </citation>
    <scope>NUCLEOTIDE SEQUENCE [LARGE SCALE GENOMIC DNA]</scope>
    <source>
        <strain evidence="10 11">DSM 19113</strain>
    </source>
</reference>
<dbReference type="PANTHER" id="PTHR48069:SF3">
    <property type="entry name" value="DIHYDROFOLATE REDUCTASE"/>
    <property type="match status" value="1"/>
</dbReference>
<dbReference type="Gene3D" id="3.40.430.10">
    <property type="entry name" value="Dihydrofolate Reductase, subunit A"/>
    <property type="match status" value="1"/>
</dbReference>
<evidence type="ECO:0000256" key="2">
    <source>
        <dbReference type="ARBA" id="ARBA00009539"/>
    </source>
</evidence>
<feature type="domain" description="DHFR" evidence="9">
    <location>
        <begin position="3"/>
        <end position="164"/>
    </location>
</feature>
<dbReference type="PRINTS" id="PR00070">
    <property type="entry name" value="DHFR"/>
</dbReference>
<gene>
    <name evidence="10" type="ORF">SAMN05660453_0435</name>
</gene>
<dbReference type="OrthoDB" id="9804315at2"/>
<dbReference type="InterPro" id="IPR024072">
    <property type="entry name" value="DHFR-like_dom_sf"/>
</dbReference>
<dbReference type="InterPro" id="IPR001796">
    <property type="entry name" value="DHFR_dom"/>
</dbReference>
<dbReference type="GO" id="GO:0046654">
    <property type="term" value="P:tetrahydrofolate biosynthetic process"/>
    <property type="evidence" value="ECO:0007669"/>
    <property type="project" value="UniProtKB-UniPathway"/>
</dbReference>
<dbReference type="PANTHER" id="PTHR48069">
    <property type="entry name" value="DIHYDROFOLATE REDUCTASE"/>
    <property type="match status" value="1"/>
</dbReference>
<dbReference type="GO" id="GO:0050661">
    <property type="term" value="F:NADP binding"/>
    <property type="evidence" value="ECO:0007669"/>
    <property type="project" value="InterPro"/>
</dbReference>
<dbReference type="EC" id="1.5.1.3" evidence="3 7"/>
<dbReference type="InterPro" id="IPR012259">
    <property type="entry name" value="DHFR"/>
</dbReference>
<dbReference type="Proteomes" id="UP000199376">
    <property type="component" value="Unassembled WGS sequence"/>
</dbReference>
<dbReference type="Pfam" id="PF00186">
    <property type="entry name" value="DHFR_1"/>
    <property type="match status" value="1"/>
</dbReference>
<dbReference type="RefSeq" id="WP_091501561.1">
    <property type="nucleotide sequence ID" value="NZ_FOLI01000001.1"/>
</dbReference>
<dbReference type="CDD" id="cd00209">
    <property type="entry name" value="DHFR"/>
    <property type="match status" value="1"/>
</dbReference>
<dbReference type="GO" id="GO:0006730">
    <property type="term" value="P:one-carbon metabolic process"/>
    <property type="evidence" value="ECO:0007669"/>
    <property type="project" value="UniProtKB-KW"/>
</dbReference>